<dbReference type="STRING" id="1042163.BRLA_c036380"/>
<dbReference type="EMBL" id="CP007806">
    <property type="protein sequence ID" value="AIG27940.1"/>
    <property type="molecule type" value="Genomic_DNA"/>
</dbReference>
<sequence length="275" mass="31522">MAEIKKPDMPLLRETAEEIYQRMYNRASELAQARGETPPSPEEGEIFYDFHYPLALEISEQQQLDEYRFLQWYLPWADGEFLDAWGVFLGVKRKTDEPDDLYRQRLIAKAGEEEGSGAEYDYRRWVKEVPNVGELFIWGEAPNTVHIALTDQKGQPADEALVEAVTKHLAQPNKHSLNDKLVVQAAKALEVTVSGDLLEWEFSASVDEIKQQIQADIVEYINKQGKKILYSEIYRLFKVAGVIDYRNVLLNNAQENIDLTFSTIPIVKNVKVSTP</sequence>
<feature type="domain" description="Baseplate J-like central" evidence="1">
    <location>
        <begin position="116"/>
        <end position="175"/>
    </location>
</feature>
<proteinExistence type="predicted"/>
<feature type="domain" description="Baseplate J-like C-terminal" evidence="2">
    <location>
        <begin position="203"/>
        <end position="273"/>
    </location>
</feature>
<dbReference type="Pfam" id="PF26079">
    <property type="entry name" value="Baseplate_J_C"/>
    <property type="match status" value="1"/>
</dbReference>
<dbReference type="InterPro" id="IPR058531">
    <property type="entry name" value="Baseplate_J_M"/>
</dbReference>
<evidence type="ECO:0000259" key="1">
    <source>
        <dbReference type="Pfam" id="PF26078"/>
    </source>
</evidence>
<dbReference type="Proteomes" id="UP000005850">
    <property type="component" value="Chromosome"/>
</dbReference>
<organism evidence="3 4">
    <name type="scientific">Brevibacillus laterosporus LMG 15441</name>
    <dbReference type="NCBI Taxonomy" id="1042163"/>
    <lineage>
        <taxon>Bacteria</taxon>
        <taxon>Bacillati</taxon>
        <taxon>Bacillota</taxon>
        <taxon>Bacilli</taxon>
        <taxon>Bacillales</taxon>
        <taxon>Paenibacillaceae</taxon>
        <taxon>Brevibacillus</taxon>
    </lineage>
</organism>
<dbReference type="eggNOG" id="COG3299">
    <property type="taxonomic scope" value="Bacteria"/>
</dbReference>
<keyword evidence="4" id="KW-1185">Reference proteome</keyword>
<dbReference type="Pfam" id="PF26078">
    <property type="entry name" value="Baseplate_J_M"/>
    <property type="match status" value="1"/>
</dbReference>
<dbReference type="HOGENOM" id="CLU_1021745_0_0_9"/>
<protein>
    <submittedName>
        <fullName evidence="3">Baseplate assembly protein</fullName>
    </submittedName>
</protein>
<evidence type="ECO:0000259" key="2">
    <source>
        <dbReference type="Pfam" id="PF26079"/>
    </source>
</evidence>
<dbReference type="InterPro" id="IPR058530">
    <property type="entry name" value="Baseplate_J-like_C"/>
</dbReference>
<gene>
    <name evidence="3" type="ORF">BRLA_c036380</name>
</gene>
<evidence type="ECO:0000313" key="4">
    <source>
        <dbReference type="Proteomes" id="UP000005850"/>
    </source>
</evidence>
<name>A0A075RF08_BRELA</name>
<dbReference type="RefSeq" id="WP_003336532.1">
    <property type="nucleotide sequence ID" value="NZ_CP007806.1"/>
</dbReference>
<reference evidence="3 4" key="1">
    <citation type="journal article" date="2011" name="J. Bacteriol.">
        <title>Genome sequence of Brevibacillus laterosporus LMG 15441, a pathogen of invertebrates.</title>
        <authorList>
            <person name="Djukic M."/>
            <person name="Poehlein A."/>
            <person name="Thurmer A."/>
            <person name="Daniel R."/>
        </authorList>
    </citation>
    <scope>NUCLEOTIDE SEQUENCE [LARGE SCALE GENOMIC DNA]</scope>
    <source>
        <strain evidence="3 4">LMG 15441</strain>
    </source>
</reference>
<accession>A0A075RF08</accession>
<dbReference type="KEGG" id="blr:BRLA_c036380"/>
<evidence type="ECO:0000313" key="3">
    <source>
        <dbReference type="EMBL" id="AIG27940.1"/>
    </source>
</evidence>
<dbReference type="AlphaFoldDB" id="A0A075RF08"/>